<gene>
    <name evidence="2" type="ORF">OVA965_LOCUS43528</name>
    <name evidence="3" type="ORF">TMI583_LOCUS45832</name>
</gene>
<feature type="transmembrane region" description="Helical" evidence="1">
    <location>
        <begin position="54"/>
        <end position="77"/>
    </location>
</feature>
<dbReference type="AlphaFoldDB" id="A0A8S2WMP6"/>
<sequence>FTRKGNQISHLLQSSFISLLITYYLWSSLTNHSNFHCYLDLPALQYYYLENGNLLNIFDIHFSIGFLFLNTFIYLFWNNKCYINEKAATVQPELILLGDDDDDELIQTDSINDDTDSTMLIISSSSSITVGHNSKCVRCMFEYLIQSFVPLYTMMLIANWIRSNDDY</sequence>
<keyword evidence="1" id="KW-0812">Transmembrane</keyword>
<feature type="transmembrane region" description="Helical" evidence="1">
    <location>
        <begin position="143"/>
        <end position="161"/>
    </location>
</feature>
<evidence type="ECO:0000313" key="3">
    <source>
        <dbReference type="EMBL" id="CAF4451147.1"/>
    </source>
</evidence>
<keyword evidence="1" id="KW-1133">Transmembrane helix</keyword>
<reference evidence="3" key="1">
    <citation type="submission" date="2021-02" db="EMBL/GenBank/DDBJ databases">
        <authorList>
            <person name="Nowell W R."/>
        </authorList>
    </citation>
    <scope>NUCLEOTIDE SEQUENCE</scope>
</reference>
<dbReference type="EMBL" id="CAJNOK010057778">
    <property type="protein sequence ID" value="CAF1627362.1"/>
    <property type="molecule type" value="Genomic_DNA"/>
</dbReference>
<dbReference type="Proteomes" id="UP000677228">
    <property type="component" value="Unassembled WGS sequence"/>
</dbReference>
<dbReference type="EMBL" id="CAJOBA010083142">
    <property type="protein sequence ID" value="CAF4451147.1"/>
    <property type="molecule type" value="Genomic_DNA"/>
</dbReference>
<organism evidence="3 4">
    <name type="scientific">Didymodactylos carnosus</name>
    <dbReference type="NCBI Taxonomy" id="1234261"/>
    <lineage>
        <taxon>Eukaryota</taxon>
        <taxon>Metazoa</taxon>
        <taxon>Spiralia</taxon>
        <taxon>Gnathifera</taxon>
        <taxon>Rotifera</taxon>
        <taxon>Eurotatoria</taxon>
        <taxon>Bdelloidea</taxon>
        <taxon>Philodinida</taxon>
        <taxon>Philodinidae</taxon>
        <taxon>Didymodactylos</taxon>
    </lineage>
</organism>
<name>A0A8S2WMP6_9BILA</name>
<dbReference type="Proteomes" id="UP000682733">
    <property type="component" value="Unassembled WGS sequence"/>
</dbReference>
<protein>
    <submittedName>
        <fullName evidence="3">Uncharacterized protein</fullName>
    </submittedName>
</protein>
<evidence type="ECO:0000313" key="4">
    <source>
        <dbReference type="Proteomes" id="UP000682733"/>
    </source>
</evidence>
<keyword evidence="1" id="KW-0472">Membrane</keyword>
<proteinExistence type="predicted"/>
<feature type="non-terminal residue" evidence="3">
    <location>
        <position position="1"/>
    </location>
</feature>
<comment type="caution">
    <text evidence="3">The sequence shown here is derived from an EMBL/GenBank/DDBJ whole genome shotgun (WGS) entry which is preliminary data.</text>
</comment>
<feature type="non-terminal residue" evidence="3">
    <location>
        <position position="167"/>
    </location>
</feature>
<accession>A0A8S2WMP6</accession>
<evidence type="ECO:0000313" key="2">
    <source>
        <dbReference type="EMBL" id="CAF1627362.1"/>
    </source>
</evidence>
<feature type="transmembrane region" description="Helical" evidence="1">
    <location>
        <begin position="7"/>
        <end position="26"/>
    </location>
</feature>
<evidence type="ECO:0000256" key="1">
    <source>
        <dbReference type="SAM" id="Phobius"/>
    </source>
</evidence>